<dbReference type="SUPFAM" id="SSF55729">
    <property type="entry name" value="Acyl-CoA N-acyltransferases (Nat)"/>
    <property type="match status" value="1"/>
</dbReference>
<gene>
    <name evidence="1" type="ORF">DCMF_20510</name>
</gene>
<reference evidence="1 2" key="1">
    <citation type="submission" date="2016-10" db="EMBL/GenBank/DDBJ databases">
        <title>Complete Genome Sequence of Peptococcaceae strain DCMF.</title>
        <authorList>
            <person name="Edwards R.J."/>
            <person name="Holland S.I."/>
            <person name="Deshpande N.P."/>
            <person name="Wong Y.K."/>
            <person name="Ertan H."/>
            <person name="Manefield M."/>
            <person name="Russell T.L."/>
            <person name="Lee M.J."/>
        </authorList>
    </citation>
    <scope>NUCLEOTIDE SEQUENCE [LARGE SCALE GENOMIC DNA]</scope>
    <source>
        <strain evidence="1 2">DCMF</strain>
    </source>
</reference>
<dbReference type="AlphaFoldDB" id="A0A3G1KX92"/>
<organism evidence="1 2">
    <name type="scientific">Formimonas warabiya</name>
    <dbReference type="NCBI Taxonomy" id="1761012"/>
    <lineage>
        <taxon>Bacteria</taxon>
        <taxon>Bacillati</taxon>
        <taxon>Bacillota</taxon>
        <taxon>Clostridia</taxon>
        <taxon>Eubacteriales</taxon>
        <taxon>Peptococcaceae</taxon>
        <taxon>Candidatus Formimonas</taxon>
    </lineage>
</organism>
<dbReference type="EMBL" id="CP017634">
    <property type="protein sequence ID" value="ATW26825.1"/>
    <property type="molecule type" value="Genomic_DNA"/>
</dbReference>
<dbReference type="KEGG" id="fwa:DCMF_20510"/>
<accession>A0A3G1KX92</accession>
<name>A0A3G1KX92_FORW1</name>
<dbReference type="Gene3D" id="3.40.630.30">
    <property type="match status" value="1"/>
</dbReference>
<sequence>MNGLVIDPALTLADHEQMAKYKENYFTPELIIPPEITYTWYLSNPQAFIAARDMQTGQIVGHLNYFPFRNEMLTEFFSGKLDGSVFSVSYLKQNPNIIRRYDSPGEYYLYLSSVAVAPQYSHTNLFRMLVNAYGEVLLQLAKREMYISFLVANAVTRQGIKLGNYFHMRSGIISVPQYDIYISTALTDFLKCMKKSLRTELSAAYKNFTSGYDQKMLIQD</sequence>
<dbReference type="RefSeq" id="WP_148136150.1">
    <property type="nucleotide sequence ID" value="NZ_CP017634.1"/>
</dbReference>
<protein>
    <submittedName>
        <fullName evidence="1">Uncharacterized protein</fullName>
    </submittedName>
</protein>
<keyword evidence="2" id="KW-1185">Reference proteome</keyword>
<proteinExistence type="predicted"/>
<dbReference type="Proteomes" id="UP000323521">
    <property type="component" value="Chromosome"/>
</dbReference>
<dbReference type="InterPro" id="IPR016181">
    <property type="entry name" value="Acyl_CoA_acyltransferase"/>
</dbReference>
<evidence type="ECO:0000313" key="1">
    <source>
        <dbReference type="EMBL" id="ATW26825.1"/>
    </source>
</evidence>
<evidence type="ECO:0000313" key="2">
    <source>
        <dbReference type="Proteomes" id="UP000323521"/>
    </source>
</evidence>